<dbReference type="GO" id="GO:0008017">
    <property type="term" value="F:microtubule binding"/>
    <property type="evidence" value="ECO:0007669"/>
    <property type="project" value="InterPro"/>
</dbReference>
<reference evidence="12" key="3">
    <citation type="submission" date="2020-05" db="UniProtKB">
        <authorList>
            <consortium name="EnsemblMetazoa"/>
        </authorList>
    </citation>
    <scope>IDENTIFICATION</scope>
    <source>
        <strain evidence="12">Jacobina</strain>
    </source>
</reference>
<dbReference type="InterPro" id="IPR001752">
    <property type="entry name" value="Kinesin_motor_dom"/>
</dbReference>
<dbReference type="PROSITE" id="PS00411">
    <property type="entry name" value="KINESIN_MOTOR_1"/>
    <property type="match status" value="1"/>
</dbReference>
<feature type="coiled-coil region" evidence="8">
    <location>
        <begin position="837"/>
        <end position="936"/>
    </location>
</feature>
<feature type="compositionally biased region" description="Basic and acidic residues" evidence="9">
    <location>
        <begin position="1065"/>
        <end position="1076"/>
    </location>
</feature>
<evidence type="ECO:0000256" key="9">
    <source>
        <dbReference type="SAM" id="MobiDB-lite"/>
    </source>
</evidence>
<evidence type="ECO:0000256" key="7">
    <source>
        <dbReference type="PROSITE-ProRule" id="PRU00283"/>
    </source>
</evidence>
<comment type="subcellular location">
    <subcellularLocation>
        <location evidence="1">Cytoplasm</location>
        <location evidence="1">Cytoskeleton</location>
    </subcellularLocation>
</comment>
<keyword evidence="13" id="KW-1185">Reference proteome</keyword>
<organism evidence="12 13">
    <name type="scientific">Lutzomyia longipalpis</name>
    <name type="common">Sand fly</name>
    <dbReference type="NCBI Taxonomy" id="7200"/>
    <lineage>
        <taxon>Eukaryota</taxon>
        <taxon>Metazoa</taxon>
        <taxon>Ecdysozoa</taxon>
        <taxon>Arthropoda</taxon>
        <taxon>Hexapoda</taxon>
        <taxon>Insecta</taxon>
        <taxon>Pterygota</taxon>
        <taxon>Neoptera</taxon>
        <taxon>Endopterygota</taxon>
        <taxon>Diptera</taxon>
        <taxon>Nematocera</taxon>
        <taxon>Psychodoidea</taxon>
        <taxon>Psychodidae</taxon>
        <taxon>Lutzomyia</taxon>
        <taxon>Lutzomyia</taxon>
    </lineage>
</organism>
<dbReference type="SMART" id="SM01114">
    <property type="entry name" value="CXC"/>
    <property type="match status" value="1"/>
</dbReference>
<dbReference type="PROSITE" id="PS50067">
    <property type="entry name" value="KINESIN_MOTOR_2"/>
    <property type="match status" value="1"/>
</dbReference>
<keyword evidence="7" id="KW-0505">Motor protein</keyword>
<evidence type="ECO:0000313" key="13">
    <source>
        <dbReference type="Proteomes" id="UP000092461"/>
    </source>
</evidence>
<evidence type="ECO:0000313" key="12">
    <source>
        <dbReference type="EnsemblMetazoa" id="LLOJ003503-PA"/>
    </source>
</evidence>
<dbReference type="SMART" id="SM00129">
    <property type="entry name" value="KISc"/>
    <property type="match status" value="1"/>
</dbReference>
<dbReference type="GO" id="GO:0005875">
    <property type="term" value="C:microtubule associated complex"/>
    <property type="evidence" value="ECO:0007669"/>
    <property type="project" value="TreeGrafter"/>
</dbReference>
<dbReference type="InterPro" id="IPR033467">
    <property type="entry name" value="Tesmin/TSO1-like_CXC"/>
</dbReference>
<dbReference type="PANTHER" id="PTHR47969:SF15">
    <property type="entry name" value="CHROMOSOME-ASSOCIATED KINESIN KIF4A-RELATED"/>
    <property type="match status" value="1"/>
</dbReference>
<dbReference type="InterPro" id="IPR027640">
    <property type="entry name" value="Kinesin-like_fam"/>
</dbReference>
<dbReference type="Proteomes" id="UP000092461">
    <property type="component" value="Unassembled WGS sequence"/>
</dbReference>
<reference evidence="13" key="1">
    <citation type="submission" date="2012-05" db="EMBL/GenBank/DDBJ databases">
        <title>Whole Genome Assembly of Lutzomyia longipalpis.</title>
        <authorList>
            <person name="Richards S."/>
            <person name="Qu C."/>
            <person name="Dillon R."/>
            <person name="Worley K."/>
            <person name="Scherer S."/>
            <person name="Batterton M."/>
            <person name="Taylor A."/>
            <person name="Hawes A."/>
            <person name="Hernandez B."/>
            <person name="Kovar C."/>
            <person name="Mandapat C."/>
            <person name="Pham C."/>
            <person name="Qu C."/>
            <person name="Jing C."/>
            <person name="Bess C."/>
            <person name="Bandaranaike D."/>
            <person name="Ngo D."/>
            <person name="Ongeri F."/>
            <person name="Arias F."/>
            <person name="Lara F."/>
            <person name="Weissenberger G."/>
            <person name="Kamau G."/>
            <person name="Han H."/>
            <person name="Shen H."/>
            <person name="Dinh H."/>
            <person name="Khalil I."/>
            <person name="Jones J."/>
            <person name="Shafer J."/>
            <person name="Jayaseelan J."/>
            <person name="Quiroz J."/>
            <person name="Blankenburg K."/>
            <person name="Nguyen L."/>
            <person name="Jackson L."/>
            <person name="Francisco L."/>
            <person name="Tang L.-Y."/>
            <person name="Pu L.-L."/>
            <person name="Perales L."/>
            <person name="Lorensuhewa L."/>
            <person name="Munidasa M."/>
            <person name="Coyle M."/>
            <person name="Taylor M."/>
            <person name="Puazo M."/>
            <person name="Firestine M."/>
            <person name="Scheel M."/>
            <person name="Javaid M."/>
            <person name="Wang M."/>
            <person name="Li M."/>
            <person name="Tabassum N."/>
            <person name="Saada N."/>
            <person name="Osuji N."/>
            <person name="Aqrawi P."/>
            <person name="Fu Q."/>
            <person name="Thornton R."/>
            <person name="Raj R."/>
            <person name="Goodspeed R."/>
            <person name="Mata R."/>
            <person name="Najjar R."/>
            <person name="Gubbala S."/>
            <person name="Lee S."/>
            <person name="Denson S."/>
            <person name="Patil S."/>
            <person name="Macmil S."/>
            <person name="Qi S."/>
            <person name="Matskevitch T."/>
            <person name="Palculict T."/>
            <person name="Mathew T."/>
            <person name="Vee V."/>
            <person name="Velamala V."/>
            <person name="Korchina V."/>
            <person name="Cai W."/>
            <person name="Liu W."/>
            <person name="Dai W."/>
            <person name="Zou X."/>
            <person name="Zhu Y."/>
            <person name="Zhang Y."/>
            <person name="Wu Y.-Q."/>
            <person name="Xin Y."/>
            <person name="Nazarath L."/>
            <person name="Kovar C."/>
            <person name="Han Y."/>
            <person name="Muzny D."/>
            <person name="Gibbs R."/>
        </authorList>
    </citation>
    <scope>NUCLEOTIDE SEQUENCE [LARGE SCALE GENOMIC DNA]</scope>
    <source>
        <strain evidence="13">Jacobina</strain>
    </source>
</reference>
<dbReference type="InterPro" id="IPR036961">
    <property type="entry name" value="Kinesin_motor_dom_sf"/>
</dbReference>
<dbReference type="GO" id="GO:0007052">
    <property type="term" value="P:mitotic spindle organization"/>
    <property type="evidence" value="ECO:0007669"/>
    <property type="project" value="TreeGrafter"/>
</dbReference>
<comment type="similarity">
    <text evidence="7">Belongs to the TRAFAC class myosin-kinesin ATPase superfamily. Kinesin family.</text>
</comment>
<dbReference type="GO" id="GO:0051231">
    <property type="term" value="P:spindle elongation"/>
    <property type="evidence" value="ECO:0007669"/>
    <property type="project" value="TreeGrafter"/>
</dbReference>
<dbReference type="EMBL" id="GITU01005088">
    <property type="protein sequence ID" value="MBC1173791.1"/>
    <property type="molecule type" value="Transcribed_RNA"/>
</dbReference>
<proteinExistence type="inferred from homology"/>
<dbReference type="InterPro" id="IPR027417">
    <property type="entry name" value="P-loop_NTPase"/>
</dbReference>
<feature type="coiled-coil region" evidence="8">
    <location>
        <begin position="511"/>
        <end position="654"/>
    </location>
</feature>
<accession>A0A1B0GI21</accession>
<reference evidence="11" key="2">
    <citation type="journal article" date="2020" name="BMC">
        <title>Leishmania infection induces a limited differential gene expression in the sand fly midgut.</title>
        <authorList>
            <person name="Coutinho-Abreu I.V."/>
            <person name="Serafim T.D."/>
            <person name="Meneses C."/>
            <person name="Kamhawi S."/>
            <person name="Oliveira F."/>
            <person name="Valenzuela J.G."/>
        </authorList>
    </citation>
    <scope>NUCLEOTIDE SEQUENCE</scope>
    <source>
        <strain evidence="11">Jacobina</strain>
        <tissue evidence="11">Midgut</tissue>
    </source>
</reference>
<name>A0A1B0GI21_LUTLO</name>
<keyword evidence="4 7" id="KW-0067">ATP-binding</keyword>
<evidence type="ECO:0000313" key="11">
    <source>
        <dbReference type="EMBL" id="MBC1173791.1"/>
    </source>
</evidence>
<evidence type="ECO:0000256" key="8">
    <source>
        <dbReference type="SAM" id="Coils"/>
    </source>
</evidence>
<evidence type="ECO:0000256" key="1">
    <source>
        <dbReference type="ARBA" id="ARBA00004245"/>
    </source>
</evidence>
<dbReference type="VEuPathDB" id="VectorBase:LLONM1_006707"/>
<dbReference type="SUPFAM" id="SSF52540">
    <property type="entry name" value="P-loop containing nucleoside triphosphate hydrolases"/>
    <property type="match status" value="1"/>
</dbReference>
<dbReference type="PRINTS" id="PR00380">
    <property type="entry name" value="KINESINHEAVY"/>
</dbReference>
<dbReference type="Pfam" id="PF25764">
    <property type="entry name" value="KIF21A_4th"/>
    <property type="match status" value="1"/>
</dbReference>
<dbReference type="GO" id="GO:0007018">
    <property type="term" value="P:microtubule-based movement"/>
    <property type="evidence" value="ECO:0007669"/>
    <property type="project" value="InterPro"/>
</dbReference>
<feature type="binding site" evidence="7">
    <location>
        <begin position="87"/>
        <end position="94"/>
    </location>
    <ligand>
        <name>ATP</name>
        <dbReference type="ChEBI" id="CHEBI:30616"/>
    </ligand>
</feature>
<feature type="coiled-coil region" evidence="8">
    <location>
        <begin position="691"/>
        <end position="718"/>
    </location>
</feature>
<keyword evidence="5 8" id="KW-0175">Coiled coil</keyword>
<evidence type="ECO:0000256" key="4">
    <source>
        <dbReference type="ARBA" id="ARBA00022840"/>
    </source>
</evidence>
<dbReference type="GO" id="GO:0005524">
    <property type="term" value="F:ATP binding"/>
    <property type="evidence" value="ECO:0007669"/>
    <property type="project" value="UniProtKB-UniRule"/>
</dbReference>
<dbReference type="AlphaFoldDB" id="A0A1B0GI21"/>
<dbReference type="GO" id="GO:0003777">
    <property type="term" value="F:microtubule motor activity"/>
    <property type="evidence" value="ECO:0007669"/>
    <property type="project" value="InterPro"/>
</dbReference>
<feature type="region of interest" description="Disordered" evidence="9">
    <location>
        <begin position="1052"/>
        <end position="1076"/>
    </location>
</feature>
<dbReference type="EMBL" id="AJWK01011186">
    <property type="status" value="NOT_ANNOTATED_CDS"/>
    <property type="molecule type" value="Genomic_DNA"/>
</dbReference>
<feature type="domain" description="Kinesin motor" evidence="10">
    <location>
        <begin position="8"/>
        <end position="336"/>
    </location>
</feature>
<dbReference type="PANTHER" id="PTHR47969">
    <property type="entry name" value="CHROMOSOME-ASSOCIATED KINESIN KIF4A-RELATED"/>
    <property type="match status" value="1"/>
</dbReference>
<dbReference type="EnsemblMetazoa" id="LLOJ003503-RA">
    <property type="protein sequence ID" value="LLOJ003503-PA"/>
    <property type="gene ID" value="LLOJ003503"/>
</dbReference>
<protein>
    <submittedName>
        <fullName evidence="11">Putative kinesin-like protein</fullName>
    </submittedName>
</protein>
<keyword evidence="2" id="KW-0963">Cytoplasm</keyword>
<sequence length="1097" mass="125647">MSEAAGDCVKVAVRVRPLVEAEISKGCQTVVSKDAAIPQVSVSGDRSYAFNHVFMPDDDQLTVYQEAVRHMIDKLFEGYNVTILAYGQTSSGKTYTMGTTYDGEEDSSAGIIPRAMADIFKQIEELKQEDYSFNVTCTFLELYQEDLYDLLSDKPREGNTLDIREVNSNIISPGDDGDRCSHGQGDHGLPYQRISRKAVGATAMNSQSSRSHAIFAVKIETTTAKETITAKFQLVDLAGSERASKTKATGERFKEGVKINQGLLCLGNVISALGSGKNGSHQGTFVSYRDSKLTRLLQGSLGGNSVTLMIACVSPADYNLEETVSTLRYANRAKKIKNKPVVNRDPMLAENMKLRETIQQLRMQLLANQPQGSSMPFNAVPDEKLRRELILLSERNIKMQRDFQATLNDLADFQMKCVMAENINEEVQKLVTELQKETNDYTSLYLEKDEESQLSDQIAAFGRIKGMVDQISHLMLQHKEEVERMNESSKSICLDLSAKETVDTAEMQQKLEACNSKQMNFNNELRNLNLQLAQKEELHKRCVENLMQEEIDEKVREYETQITQLEREREELLTKLESAKKSTASAKLSEERRKRLQQLEQDIADMKKKIMQQSKLLKVRERDSQKVATLTLEIQQMRQAKVKLIRAMRAENENFRNWKLAREKEMCQLKEKDRKRENEMKRMAAMHSKQSNVLKRKFEEAVAKAKRLEETLDRQRTVQAMRKGNMSKIGADNITTWLDHEIEVLMSTIDAKVSLDHLMEDRGMVTMRLNETRALPEPNLEELAELEEDLQMRNAQITDLQQKTVNFNVTTKATAISNGIVSLQDARLSIKHIFGILAEIRRENAQKDNACDTLRTELEDLREKNEKLEGDLKDMERKHAIQLNELDKNYQEKITIVLRNRGKEINTVLLDKIDELREENDSLKKMNEELVAKLEKAKEPKRKKSEPPKMDLLNITREVLTDSELEEEIPDDDSDDADWRLTPFVKKKQKKLSDESSESRKRKSDDVMFCSCKTNCSKNICGCRRGIKYCSEKCRCPPTCVNIEENEVKAEVTSTSNVDGEDEKENTPAKKIRDENYKEPEYLTPYPYKNKKRIFYE</sequence>
<evidence type="ECO:0000256" key="3">
    <source>
        <dbReference type="ARBA" id="ARBA00022741"/>
    </source>
</evidence>
<evidence type="ECO:0000256" key="5">
    <source>
        <dbReference type="ARBA" id="ARBA00023054"/>
    </source>
</evidence>
<dbReference type="Gene3D" id="3.40.850.10">
    <property type="entry name" value="Kinesin motor domain"/>
    <property type="match status" value="1"/>
</dbReference>
<evidence type="ECO:0000256" key="6">
    <source>
        <dbReference type="ARBA" id="ARBA00023212"/>
    </source>
</evidence>
<keyword evidence="3 7" id="KW-0547">Nucleotide-binding</keyword>
<dbReference type="VEuPathDB" id="VectorBase:LLOJ003503"/>
<dbReference type="InterPro" id="IPR019821">
    <property type="entry name" value="Kinesin_motor_CS"/>
</dbReference>
<keyword evidence="6" id="KW-0206">Cytoskeleton</keyword>
<dbReference type="Pfam" id="PF00225">
    <property type="entry name" value="Kinesin"/>
    <property type="match status" value="1"/>
</dbReference>
<evidence type="ECO:0000256" key="2">
    <source>
        <dbReference type="ARBA" id="ARBA00022490"/>
    </source>
</evidence>
<evidence type="ECO:0000259" key="10">
    <source>
        <dbReference type="PROSITE" id="PS50067"/>
    </source>
</evidence>